<dbReference type="Proteomes" id="UP001285244">
    <property type="component" value="Unassembled WGS sequence"/>
</dbReference>
<evidence type="ECO:0000313" key="1">
    <source>
        <dbReference type="EMBL" id="MDX8417393.1"/>
    </source>
</evidence>
<proteinExistence type="predicted"/>
<gene>
    <name evidence="1" type="ORF">MOZ64_06000</name>
</gene>
<dbReference type="RefSeq" id="WP_320325689.1">
    <property type="nucleotide sequence ID" value="NZ_JALBUS010000007.1"/>
</dbReference>
<organism evidence="1 2">
    <name type="scientific">Absicoccus intestinalis</name>
    <dbReference type="NCBI Taxonomy" id="2926319"/>
    <lineage>
        <taxon>Bacteria</taxon>
        <taxon>Bacillati</taxon>
        <taxon>Bacillota</taxon>
        <taxon>Erysipelotrichia</taxon>
        <taxon>Erysipelotrichales</taxon>
        <taxon>Erysipelotrichaceae</taxon>
        <taxon>Absicoccus</taxon>
    </lineage>
</organism>
<reference evidence="1 2" key="1">
    <citation type="submission" date="2022-03" db="EMBL/GenBank/DDBJ databases">
        <title>Novel taxa within the pig intestine.</title>
        <authorList>
            <person name="Wylensek D."/>
            <person name="Bishof K."/>
            <person name="Afrizal A."/>
            <person name="Clavel T."/>
        </authorList>
    </citation>
    <scope>NUCLEOTIDE SEQUENCE [LARGE SCALE GENOMIC DNA]</scope>
    <source>
        <strain evidence="1 2">Cla-KB-P134</strain>
    </source>
</reference>
<dbReference type="EMBL" id="JALBUS010000007">
    <property type="protein sequence ID" value="MDX8417393.1"/>
    <property type="molecule type" value="Genomic_DNA"/>
</dbReference>
<keyword evidence="2" id="KW-1185">Reference proteome</keyword>
<name>A0ABU4WLH4_9FIRM</name>
<sequence length="67" mass="7922">MNFLIEFSVFGLFLVLDYIVGDKRAKELKEQNEKLWNMLENLSGVNKQILQKYTVKLVEIMNENERG</sequence>
<evidence type="ECO:0000313" key="2">
    <source>
        <dbReference type="Proteomes" id="UP001285244"/>
    </source>
</evidence>
<comment type="caution">
    <text evidence="1">The sequence shown here is derived from an EMBL/GenBank/DDBJ whole genome shotgun (WGS) entry which is preliminary data.</text>
</comment>
<protein>
    <submittedName>
        <fullName evidence="1">Uncharacterized protein</fullName>
    </submittedName>
</protein>
<accession>A0ABU4WLH4</accession>